<dbReference type="GO" id="GO:0003697">
    <property type="term" value="F:single-stranded DNA binding"/>
    <property type="evidence" value="ECO:0007669"/>
    <property type="project" value="UniProtKB-UniRule"/>
</dbReference>
<gene>
    <name evidence="13 17" type="primary">recF</name>
    <name evidence="17" type="ordered locus">KRH_00030</name>
</gene>
<dbReference type="Gene3D" id="1.20.1050.90">
    <property type="entry name" value="RecF/RecN/SMC, N-terminal domain"/>
    <property type="match status" value="1"/>
</dbReference>
<dbReference type="InterPro" id="IPR003395">
    <property type="entry name" value="RecF/RecN/SMC_N"/>
</dbReference>
<evidence type="ECO:0000313" key="17">
    <source>
        <dbReference type="EMBL" id="BAG28350.1"/>
    </source>
</evidence>
<evidence type="ECO:0000256" key="2">
    <source>
        <dbReference type="ARBA" id="ARBA00008016"/>
    </source>
</evidence>
<evidence type="ECO:0000256" key="10">
    <source>
        <dbReference type="ARBA" id="ARBA00023204"/>
    </source>
</evidence>
<keyword evidence="4 13" id="KW-0963">Cytoplasm</keyword>
<feature type="compositionally biased region" description="Low complexity" evidence="15">
    <location>
        <begin position="387"/>
        <end position="404"/>
    </location>
</feature>
<keyword evidence="8 13" id="KW-0067">ATP-binding</keyword>
<evidence type="ECO:0000256" key="6">
    <source>
        <dbReference type="ARBA" id="ARBA00022741"/>
    </source>
</evidence>
<comment type="similarity">
    <text evidence="2 13 14">Belongs to the RecF family.</text>
</comment>
<feature type="binding site" evidence="13">
    <location>
        <begin position="30"/>
        <end position="37"/>
    </location>
    <ligand>
        <name>ATP</name>
        <dbReference type="ChEBI" id="CHEBI:30616"/>
    </ligand>
</feature>
<dbReference type="STRING" id="378753.KRH_00030"/>
<comment type="function">
    <text evidence="12 13 14">The RecF protein is involved in DNA metabolism; it is required for DNA replication and normal SOS inducibility. RecF binds preferentially to single-stranded, linear DNA. It also seems to bind ATP.</text>
</comment>
<keyword evidence="9 13" id="KW-0238">DNA-binding</keyword>
<keyword evidence="11 13" id="KW-0742">SOS response</keyword>
<dbReference type="InterPro" id="IPR027417">
    <property type="entry name" value="P-loop_NTPase"/>
</dbReference>
<evidence type="ECO:0000256" key="7">
    <source>
        <dbReference type="ARBA" id="ARBA00022763"/>
    </source>
</evidence>
<evidence type="ECO:0000256" key="3">
    <source>
        <dbReference type="ARBA" id="ARBA00020170"/>
    </source>
</evidence>
<evidence type="ECO:0000313" key="18">
    <source>
        <dbReference type="Proteomes" id="UP000008838"/>
    </source>
</evidence>
<evidence type="ECO:0000256" key="9">
    <source>
        <dbReference type="ARBA" id="ARBA00023125"/>
    </source>
</evidence>
<reference evidence="17 18" key="1">
    <citation type="journal article" date="2008" name="J. Bacteriol.">
        <title>Complete genome sequence of the soil actinomycete Kocuria rhizophila.</title>
        <authorList>
            <person name="Takarada H."/>
            <person name="Sekine M."/>
            <person name="Kosugi H."/>
            <person name="Matsuo Y."/>
            <person name="Fujisawa T."/>
            <person name="Omata S."/>
            <person name="Kishi E."/>
            <person name="Shimizu A."/>
            <person name="Tsukatani N."/>
            <person name="Tanikawa S."/>
            <person name="Fujita N."/>
            <person name="Harayama S."/>
        </authorList>
    </citation>
    <scope>NUCLEOTIDE SEQUENCE [LARGE SCALE GENOMIC DNA]</scope>
    <source>
        <strain evidence="18">ATCC 9341 / DSM 348 / NBRC 103217 / DC2201</strain>
    </source>
</reference>
<evidence type="ECO:0000256" key="15">
    <source>
        <dbReference type="SAM" id="MobiDB-lite"/>
    </source>
</evidence>
<dbReference type="PANTHER" id="PTHR32182">
    <property type="entry name" value="DNA REPLICATION AND REPAIR PROTEIN RECF"/>
    <property type="match status" value="1"/>
</dbReference>
<keyword evidence="6 13" id="KW-0547">Nucleotide-binding</keyword>
<dbReference type="eggNOG" id="COG1195">
    <property type="taxonomic scope" value="Bacteria"/>
</dbReference>
<accession>B2GIG0</accession>
<dbReference type="GO" id="GO:0006260">
    <property type="term" value="P:DNA replication"/>
    <property type="evidence" value="ECO:0007669"/>
    <property type="project" value="UniProtKB-UniRule"/>
</dbReference>
<feature type="compositionally biased region" description="Basic and acidic residues" evidence="15">
    <location>
        <begin position="434"/>
        <end position="450"/>
    </location>
</feature>
<evidence type="ECO:0000256" key="4">
    <source>
        <dbReference type="ARBA" id="ARBA00022490"/>
    </source>
</evidence>
<evidence type="ECO:0000256" key="1">
    <source>
        <dbReference type="ARBA" id="ARBA00004496"/>
    </source>
</evidence>
<evidence type="ECO:0000259" key="16">
    <source>
        <dbReference type="Pfam" id="PF02463"/>
    </source>
</evidence>
<dbReference type="InterPro" id="IPR042174">
    <property type="entry name" value="RecF_2"/>
</dbReference>
<feature type="region of interest" description="Disordered" evidence="15">
    <location>
        <begin position="387"/>
        <end position="474"/>
    </location>
</feature>
<feature type="compositionally biased region" description="Basic and acidic residues" evidence="15">
    <location>
        <begin position="462"/>
        <end position="474"/>
    </location>
</feature>
<dbReference type="PROSITE" id="PS00618">
    <property type="entry name" value="RECF_2"/>
    <property type="match status" value="1"/>
</dbReference>
<keyword evidence="7 13" id="KW-0227">DNA damage</keyword>
<dbReference type="Proteomes" id="UP000008838">
    <property type="component" value="Chromosome"/>
</dbReference>
<dbReference type="InterPro" id="IPR018078">
    <property type="entry name" value="DNA-binding_RecF_CS"/>
</dbReference>
<protein>
    <recommendedName>
        <fullName evidence="3 13">DNA replication and repair protein RecF</fullName>
    </recommendedName>
</protein>
<dbReference type="HAMAP" id="MF_00365">
    <property type="entry name" value="RecF"/>
    <property type="match status" value="1"/>
</dbReference>
<evidence type="ECO:0000256" key="12">
    <source>
        <dbReference type="ARBA" id="ARBA00025401"/>
    </source>
</evidence>
<dbReference type="AlphaFoldDB" id="B2GIG0"/>
<dbReference type="KEGG" id="krh:KRH_00030"/>
<keyword evidence="18" id="KW-1185">Reference proteome</keyword>
<dbReference type="NCBIfam" id="TIGR00611">
    <property type="entry name" value="recf"/>
    <property type="match status" value="1"/>
</dbReference>
<dbReference type="SUPFAM" id="SSF52540">
    <property type="entry name" value="P-loop containing nucleoside triphosphate hydrolases"/>
    <property type="match status" value="1"/>
</dbReference>
<dbReference type="PROSITE" id="PS00617">
    <property type="entry name" value="RECF_1"/>
    <property type="match status" value="1"/>
</dbReference>
<evidence type="ECO:0000256" key="14">
    <source>
        <dbReference type="RuleBase" id="RU000578"/>
    </source>
</evidence>
<dbReference type="GO" id="GO:0009432">
    <property type="term" value="P:SOS response"/>
    <property type="evidence" value="ECO:0007669"/>
    <property type="project" value="UniProtKB-UniRule"/>
</dbReference>
<keyword evidence="10 13" id="KW-0234">DNA repair</keyword>
<proteinExistence type="inferred from homology"/>
<evidence type="ECO:0000256" key="13">
    <source>
        <dbReference type="HAMAP-Rule" id="MF_00365"/>
    </source>
</evidence>
<dbReference type="InterPro" id="IPR001238">
    <property type="entry name" value="DNA-binding_RecF"/>
</dbReference>
<dbReference type="RefSeq" id="WP_012397077.1">
    <property type="nucleotide sequence ID" value="NC_010617.1"/>
</dbReference>
<feature type="domain" description="RecF/RecN/SMC N-terminal" evidence="16">
    <location>
        <begin position="3"/>
        <end position="363"/>
    </location>
</feature>
<comment type="subcellular location">
    <subcellularLocation>
        <location evidence="1 13 14">Cytoplasm</location>
    </subcellularLocation>
</comment>
<dbReference type="PANTHER" id="PTHR32182:SF0">
    <property type="entry name" value="DNA REPLICATION AND REPAIR PROTEIN RECF"/>
    <property type="match status" value="1"/>
</dbReference>
<evidence type="ECO:0000256" key="8">
    <source>
        <dbReference type="ARBA" id="ARBA00022840"/>
    </source>
</evidence>
<name>B2GIG0_KOCRD</name>
<dbReference type="HOGENOM" id="CLU_040267_1_1_11"/>
<dbReference type="EMBL" id="AP009152">
    <property type="protein sequence ID" value="BAG28350.1"/>
    <property type="molecule type" value="Genomic_DNA"/>
</dbReference>
<dbReference type="GO" id="GO:0000731">
    <property type="term" value="P:DNA synthesis involved in DNA repair"/>
    <property type="evidence" value="ECO:0007669"/>
    <property type="project" value="TreeGrafter"/>
</dbReference>
<sequence>MFVDHLSLLDFRTYAGLDLALTPGLTVFVGPNGVGKTNIVEAVDWAATLGSHRVSGNTPLIATGAERAIVRLRVNRGGQRTVLEHELNATRANRVRLNRAAPVRARESLGILHTVLFSPEDLTLVKGDPSHRRRFLDDLATAMRPVLSAARSDYERALRQRNALLKSTRRSHGLSDSDRATLAVWNDQLARAGAAVMAARLQLLKALEPEVDRAYQQLTEGPKHVTLEYESSSVAPGAEQQALQHFSVADLHELMMQAFERMERQERERGITLVGPHRDDLVIHLGDTPAKGYASHGETWSTALALRLGSWYVHLADDPSPGAAPVLILDDVFAELDARRRRRLAELVRQAEQVLVTAAVDEDLPAALLEHSHTVVDVEPGAVRVRGAAASSSPAAAPSEVTTPHADLPREPPAPAGSPEHASEAPGSTAPDGLRLETQRSQEQQPERQRPGQQDARTQQSDPRRPEERDPGDE</sequence>
<organism evidence="17 18">
    <name type="scientific">Kocuria rhizophila (strain ATCC 9341 / DSM 348 / NBRC 103217 / DC2201)</name>
    <dbReference type="NCBI Taxonomy" id="378753"/>
    <lineage>
        <taxon>Bacteria</taxon>
        <taxon>Bacillati</taxon>
        <taxon>Actinomycetota</taxon>
        <taxon>Actinomycetes</taxon>
        <taxon>Micrococcales</taxon>
        <taxon>Micrococcaceae</taxon>
        <taxon>Kocuria</taxon>
    </lineage>
</organism>
<dbReference type="Gene3D" id="3.40.50.300">
    <property type="entry name" value="P-loop containing nucleotide triphosphate hydrolases"/>
    <property type="match status" value="1"/>
</dbReference>
<dbReference type="Pfam" id="PF02463">
    <property type="entry name" value="SMC_N"/>
    <property type="match status" value="1"/>
</dbReference>
<dbReference type="GO" id="GO:0005737">
    <property type="term" value="C:cytoplasm"/>
    <property type="evidence" value="ECO:0007669"/>
    <property type="project" value="UniProtKB-SubCell"/>
</dbReference>
<dbReference type="GO" id="GO:0005524">
    <property type="term" value="F:ATP binding"/>
    <property type="evidence" value="ECO:0007669"/>
    <property type="project" value="UniProtKB-UniRule"/>
</dbReference>
<evidence type="ECO:0000256" key="11">
    <source>
        <dbReference type="ARBA" id="ARBA00023236"/>
    </source>
</evidence>
<evidence type="ECO:0000256" key="5">
    <source>
        <dbReference type="ARBA" id="ARBA00022705"/>
    </source>
</evidence>
<dbReference type="GO" id="GO:0006302">
    <property type="term" value="P:double-strand break repair"/>
    <property type="evidence" value="ECO:0007669"/>
    <property type="project" value="TreeGrafter"/>
</dbReference>
<keyword evidence="5 13" id="KW-0235">DNA replication</keyword>